<dbReference type="InterPro" id="IPR004323">
    <property type="entry name" value="Ion_tolerance_CutA"/>
</dbReference>
<dbReference type="OrthoDB" id="2017693at2759"/>
<dbReference type="Proteomes" id="UP000494206">
    <property type="component" value="Unassembled WGS sequence"/>
</dbReference>
<evidence type="ECO:0000313" key="3">
    <source>
        <dbReference type="Proteomes" id="UP000494206"/>
    </source>
</evidence>
<proteinExistence type="inferred from homology"/>
<accession>A0A8S1ENI2</accession>
<keyword evidence="3" id="KW-1185">Reference proteome</keyword>
<dbReference type="PANTHER" id="PTHR23419">
    <property type="entry name" value="DIVALENT CATION TOLERANCE CUTA-RELATED"/>
    <property type="match status" value="1"/>
</dbReference>
<organism evidence="2 3">
    <name type="scientific">Caenorhabditis bovis</name>
    <dbReference type="NCBI Taxonomy" id="2654633"/>
    <lineage>
        <taxon>Eukaryota</taxon>
        <taxon>Metazoa</taxon>
        <taxon>Ecdysozoa</taxon>
        <taxon>Nematoda</taxon>
        <taxon>Chromadorea</taxon>
        <taxon>Rhabditida</taxon>
        <taxon>Rhabditina</taxon>
        <taxon>Rhabditomorpha</taxon>
        <taxon>Rhabditoidea</taxon>
        <taxon>Rhabditidae</taxon>
        <taxon>Peloderinae</taxon>
        <taxon>Caenorhabditis</taxon>
    </lineage>
</organism>
<dbReference type="InterPro" id="IPR015867">
    <property type="entry name" value="N-reg_PII/ATP_PRibTrfase_C"/>
</dbReference>
<dbReference type="EMBL" id="CADEPM010000003">
    <property type="protein sequence ID" value="CAB3401733.1"/>
    <property type="molecule type" value="Genomic_DNA"/>
</dbReference>
<dbReference type="GO" id="GO:0010038">
    <property type="term" value="P:response to metal ion"/>
    <property type="evidence" value="ECO:0007669"/>
    <property type="project" value="InterPro"/>
</dbReference>
<dbReference type="Pfam" id="PF03091">
    <property type="entry name" value="CutA1"/>
    <property type="match status" value="1"/>
</dbReference>
<protein>
    <recommendedName>
        <fullName evidence="4">Divalent-cation tolerance protein CutA</fullName>
    </recommendedName>
</protein>
<evidence type="ECO:0008006" key="4">
    <source>
        <dbReference type="Google" id="ProtNLM"/>
    </source>
</evidence>
<dbReference type="AlphaFoldDB" id="A0A8S1ENI2"/>
<dbReference type="Gene3D" id="3.30.70.120">
    <property type="match status" value="1"/>
</dbReference>
<evidence type="ECO:0000313" key="2">
    <source>
        <dbReference type="EMBL" id="CAB3401733.1"/>
    </source>
</evidence>
<reference evidence="2 3" key="1">
    <citation type="submission" date="2020-04" db="EMBL/GenBank/DDBJ databases">
        <authorList>
            <person name="Laetsch R D."/>
            <person name="Stevens L."/>
            <person name="Kumar S."/>
            <person name="Blaxter L. M."/>
        </authorList>
    </citation>
    <scope>NUCLEOTIDE SEQUENCE [LARGE SCALE GENOMIC DNA]</scope>
</reference>
<comment type="similarity">
    <text evidence="1">Belongs to the CutA family.</text>
</comment>
<evidence type="ECO:0000256" key="1">
    <source>
        <dbReference type="ARBA" id="ARBA00010169"/>
    </source>
</evidence>
<gene>
    <name evidence="2" type="ORF">CBOVIS_LOCUS4440</name>
</gene>
<sequence length="110" mass="12096">MSTAAIRLVTVLITVPTKDVGLQISRSIVTQKLAACVNIIPSVTSVYVWEGKLEESDELMMVVKTTSEKIAQLQESVTKLHPYDVPEFIVLPIEHAAPKYASWIATQTGQ</sequence>
<dbReference type="InterPro" id="IPR011322">
    <property type="entry name" value="N-reg_PII-like_a/b"/>
</dbReference>
<dbReference type="SUPFAM" id="SSF54913">
    <property type="entry name" value="GlnB-like"/>
    <property type="match status" value="1"/>
</dbReference>
<name>A0A8S1ENI2_9PELO</name>
<comment type="caution">
    <text evidence="2">The sequence shown here is derived from an EMBL/GenBank/DDBJ whole genome shotgun (WGS) entry which is preliminary data.</text>
</comment>
<dbReference type="GO" id="GO:0005507">
    <property type="term" value="F:copper ion binding"/>
    <property type="evidence" value="ECO:0007669"/>
    <property type="project" value="TreeGrafter"/>
</dbReference>
<dbReference type="PANTHER" id="PTHR23419:SF8">
    <property type="entry name" value="FI09726P"/>
    <property type="match status" value="1"/>
</dbReference>